<proteinExistence type="predicted"/>
<dbReference type="EMBL" id="MGHC01000012">
    <property type="protein sequence ID" value="OGM59957.1"/>
    <property type="molecule type" value="Genomic_DNA"/>
</dbReference>
<dbReference type="Proteomes" id="UP000179018">
    <property type="component" value="Unassembled WGS sequence"/>
</dbReference>
<protein>
    <submittedName>
        <fullName evidence="1">Uncharacterized protein</fullName>
    </submittedName>
</protein>
<dbReference type="AlphaFoldDB" id="A0A1F8B7H3"/>
<gene>
    <name evidence="1" type="ORF">A3A75_00060</name>
</gene>
<reference evidence="1 2" key="1">
    <citation type="journal article" date="2016" name="Nat. Commun.">
        <title>Thousands of microbial genomes shed light on interconnected biogeochemical processes in an aquifer system.</title>
        <authorList>
            <person name="Anantharaman K."/>
            <person name="Brown C.T."/>
            <person name="Hug L.A."/>
            <person name="Sharon I."/>
            <person name="Castelle C.J."/>
            <person name="Probst A.J."/>
            <person name="Thomas B.C."/>
            <person name="Singh A."/>
            <person name="Wilkins M.J."/>
            <person name="Karaoz U."/>
            <person name="Brodie E.L."/>
            <person name="Williams K.H."/>
            <person name="Hubbard S.S."/>
            <person name="Banfield J.F."/>
        </authorList>
    </citation>
    <scope>NUCLEOTIDE SEQUENCE [LARGE SCALE GENOMIC DNA]</scope>
</reference>
<comment type="caution">
    <text evidence="1">The sequence shown here is derived from an EMBL/GenBank/DDBJ whole genome shotgun (WGS) entry which is preliminary data.</text>
</comment>
<organism evidence="1 2">
    <name type="scientific">Candidatus Woesebacteria bacterium RIFCSPLOWO2_01_FULL_39_10</name>
    <dbReference type="NCBI Taxonomy" id="1802516"/>
    <lineage>
        <taxon>Bacteria</taxon>
        <taxon>Candidatus Woeseibacteriota</taxon>
    </lineage>
</organism>
<sequence>MWASTEYSEVVKFGETNPYSNFLKNVRIGIKCVGIDSYLFLEDQEVTRKFGGGQIWRKRV</sequence>
<accession>A0A1F8B7H3</accession>
<name>A0A1F8B7H3_9BACT</name>
<evidence type="ECO:0000313" key="1">
    <source>
        <dbReference type="EMBL" id="OGM59957.1"/>
    </source>
</evidence>
<evidence type="ECO:0000313" key="2">
    <source>
        <dbReference type="Proteomes" id="UP000179018"/>
    </source>
</evidence>